<dbReference type="EnsemblMetazoa" id="Aqu2.1.26522_001">
    <property type="protein sequence ID" value="Aqu2.1.26522_001"/>
    <property type="gene ID" value="Aqu2.1.26522"/>
</dbReference>
<accession>A0A1X7UFF7</accession>
<dbReference type="PANTHER" id="PTHR33395">
    <property type="entry name" value="TRANSCRIPTASE, PUTATIVE-RELATED-RELATED"/>
    <property type="match status" value="1"/>
</dbReference>
<feature type="domain" description="Endonuclease/exonuclease/phosphatase" evidence="1">
    <location>
        <begin position="57"/>
        <end position="168"/>
    </location>
</feature>
<dbReference type="SUPFAM" id="SSF56219">
    <property type="entry name" value="DNase I-like"/>
    <property type="match status" value="1"/>
</dbReference>
<organism evidence="2">
    <name type="scientific">Amphimedon queenslandica</name>
    <name type="common">Sponge</name>
    <dbReference type="NCBI Taxonomy" id="400682"/>
    <lineage>
        <taxon>Eukaryota</taxon>
        <taxon>Metazoa</taxon>
        <taxon>Porifera</taxon>
        <taxon>Demospongiae</taxon>
        <taxon>Heteroscleromorpha</taxon>
        <taxon>Haplosclerida</taxon>
        <taxon>Niphatidae</taxon>
        <taxon>Amphimedon</taxon>
    </lineage>
</organism>
<dbReference type="KEGG" id="aqu:109583601"/>
<dbReference type="InterPro" id="IPR036691">
    <property type="entry name" value="Endo/exonu/phosph_ase_sf"/>
</dbReference>
<dbReference type="AlphaFoldDB" id="A0A1X7UFF7"/>
<dbReference type="Pfam" id="PF14529">
    <property type="entry name" value="Exo_endo_phos_2"/>
    <property type="match status" value="1"/>
</dbReference>
<dbReference type="eggNOG" id="KOG1075">
    <property type="taxonomic scope" value="Eukaryota"/>
</dbReference>
<name>A0A1X7UFF7_AMPQE</name>
<dbReference type="OrthoDB" id="6781220at2759"/>
<evidence type="ECO:0000259" key="1">
    <source>
        <dbReference type="Pfam" id="PF14529"/>
    </source>
</evidence>
<dbReference type="InParanoid" id="A0A1X7UFF7"/>
<dbReference type="PANTHER" id="PTHR33395:SF22">
    <property type="entry name" value="REVERSE TRANSCRIPTASE DOMAIN-CONTAINING PROTEIN"/>
    <property type="match status" value="1"/>
</dbReference>
<dbReference type="InterPro" id="IPR005135">
    <property type="entry name" value="Endo/exonuclease/phosphatase"/>
</dbReference>
<reference evidence="2" key="2">
    <citation type="submission" date="2017-05" db="UniProtKB">
        <authorList>
            <consortium name="EnsemblMetazoa"/>
        </authorList>
    </citation>
    <scope>IDENTIFICATION</scope>
</reference>
<dbReference type="GO" id="GO:0003824">
    <property type="term" value="F:catalytic activity"/>
    <property type="evidence" value="ECO:0007669"/>
    <property type="project" value="InterPro"/>
</dbReference>
<evidence type="ECO:0000313" key="3">
    <source>
        <dbReference type="Proteomes" id="UP000007879"/>
    </source>
</evidence>
<protein>
    <recommendedName>
        <fullName evidence="1">Endonuclease/exonuclease/phosphatase domain-containing protein</fullName>
    </recommendedName>
</protein>
<evidence type="ECO:0000313" key="2">
    <source>
        <dbReference type="EnsemblMetazoa" id="Aqu2.1.26522_001"/>
    </source>
</evidence>
<dbReference type="Proteomes" id="UP000007879">
    <property type="component" value="Unassembled WGS sequence"/>
</dbReference>
<proteinExistence type="predicted"/>
<dbReference type="Gene3D" id="3.60.10.10">
    <property type="entry name" value="Endonuclease/exonuclease/phosphatase"/>
    <property type="match status" value="1"/>
</dbReference>
<dbReference type="GO" id="GO:0031012">
    <property type="term" value="C:extracellular matrix"/>
    <property type="evidence" value="ECO:0007669"/>
    <property type="project" value="TreeGrafter"/>
</dbReference>
<sequence>MDKEILPYGYTIFRHDRDSRGGGVMIAVADSIQSNLIQLDYDIEMITVSLFNAHVSLSCLYIAPNSSEQYRHDTLKCLNRVVSDTSLSLVIGDFNSPDINWATLSASSPFSLSLCDFIFSHNLNQLVLRPTHVRGNILDLVLTNQNNRIDTIQVDDSVCSAHSDHSLILFSIGTNSKRVMKPNKRVIFDYTKADLDNLHSYLLGLHPPPACDVNSVWYFLKDSILMARSLFIPSVHRTPRTDPPWFTKEIRHSLKCLRSLHRRYHHHPTSHLSSRISSLESSTLTHISSAN</sequence>
<keyword evidence="3" id="KW-1185">Reference proteome</keyword>
<dbReference type="EnsemblMetazoa" id="XM_019999016.1">
    <property type="protein sequence ID" value="XP_019854575.1"/>
    <property type="gene ID" value="LOC109583601"/>
</dbReference>
<dbReference type="OMA" id="TCINTRV"/>
<gene>
    <name evidence="2" type="primary">109583601</name>
</gene>
<reference evidence="3" key="1">
    <citation type="journal article" date="2010" name="Nature">
        <title>The Amphimedon queenslandica genome and the evolution of animal complexity.</title>
        <authorList>
            <person name="Srivastava M."/>
            <person name="Simakov O."/>
            <person name="Chapman J."/>
            <person name="Fahey B."/>
            <person name="Gauthier M.E."/>
            <person name="Mitros T."/>
            <person name="Richards G.S."/>
            <person name="Conaco C."/>
            <person name="Dacre M."/>
            <person name="Hellsten U."/>
            <person name="Larroux C."/>
            <person name="Putnam N.H."/>
            <person name="Stanke M."/>
            <person name="Adamska M."/>
            <person name="Darling A."/>
            <person name="Degnan S.M."/>
            <person name="Oakley T.H."/>
            <person name="Plachetzki D.C."/>
            <person name="Zhai Y."/>
            <person name="Adamski M."/>
            <person name="Calcino A."/>
            <person name="Cummins S.F."/>
            <person name="Goodstein D.M."/>
            <person name="Harris C."/>
            <person name="Jackson D.J."/>
            <person name="Leys S.P."/>
            <person name="Shu S."/>
            <person name="Woodcroft B.J."/>
            <person name="Vervoort M."/>
            <person name="Kosik K.S."/>
            <person name="Manning G."/>
            <person name="Degnan B.M."/>
            <person name="Rokhsar D.S."/>
        </authorList>
    </citation>
    <scope>NUCLEOTIDE SEQUENCE [LARGE SCALE GENOMIC DNA]</scope>
</reference>